<sequence>MRHECYFCHIKTVESLIRKFKPDADTAEGFIFAVHELLAANRDMANPQLATQVHRIARQHLDNGNLYAAEKKEANDLLLGQYEDWKKRVRDTDDPFFTAAKLAVIGNIIDYGAHSVSRDISAQIQGFLQQDLTIDMRGKLKEALGRAESVLYLGDNCGEVVFDKLLIETLGHPNITFAVRGKPVINDVTEEDAGYVGMDRVCRVLSNGADAPSTLMDFSSDEFKEAFYAADLVISKGQGNFEGLMESDHPNIFFLLIAKCAPIAELLGVEKNNMVIVRRQGLHNANP</sequence>
<dbReference type="Gene3D" id="3.40.50.10880">
    <property type="entry name" value="Uncharacterised protein PF01937, DUF89, domain 3"/>
    <property type="match status" value="1"/>
</dbReference>
<proteinExistence type="predicted"/>
<gene>
    <name evidence="2" type="ORF">SAMN05216233_10294</name>
</gene>
<feature type="domain" description="Damage-control phosphatase ARMT1-like metal-binding" evidence="1">
    <location>
        <begin position="2"/>
        <end position="274"/>
    </location>
</feature>
<dbReference type="PIRSF" id="PIRSF006593">
    <property type="entry name" value="UCP006593"/>
    <property type="match status" value="1"/>
</dbReference>
<dbReference type="SUPFAM" id="SSF111321">
    <property type="entry name" value="AF1104-like"/>
    <property type="match status" value="1"/>
</dbReference>
<accession>A0A1G5BN19</accession>
<dbReference type="Pfam" id="PF01937">
    <property type="entry name" value="ARMT1-like_dom"/>
    <property type="match status" value="1"/>
</dbReference>
<dbReference type="OrthoDB" id="9796465at2"/>
<evidence type="ECO:0000313" key="2">
    <source>
        <dbReference type="EMBL" id="SCX91290.1"/>
    </source>
</evidence>
<organism evidence="2 3">
    <name type="scientific">Desulfoluna spongiiphila</name>
    <dbReference type="NCBI Taxonomy" id="419481"/>
    <lineage>
        <taxon>Bacteria</taxon>
        <taxon>Pseudomonadati</taxon>
        <taxon>Thermodesulfobacteriota</taxon>
        <taxon>Desulfobacteria</taxon>
        <taxon>Desulfobacterales</taxon>
        <taxon>Desulfolunaceae</taxon>
        <taxon>Desulfoluna</taxon>
    </lineage>
</organism>
<protein>
    <recommendedName>
        <fullName evidence="1">Damage-control phosphatase ARMT1-like metal-binding domain-containing protein</fullName>
    </recommendedName>
</protein>
<dbReference type="Proteomes" id="UP000198870">
    <property type="component" value="Unassembled WGS sequence"/>
</dbReference>
<dbReference type="STRING" id="419481.SAMN05216233_10294"/>
<dbReference type="Gene3D" id="1.10.285.20">
    <property type="entry name" value="Uncharacterised protein PF01937, DUF89, domain 2"/>
    <property type="match status" value="1"/>
</dbReference>
<evidence type="ECO:0000259" key="1">
    <source>
        <dbReference type="Pfam" id="PF01937"/>
    </source>
</evidence>
<dbReference type="InterPro" id="IPR014444">
    <property type="entry name" value="PH1575-like"/>
</dbReference>
<dbReference type="AlphaFoldDB" id="A0A1G5BN19"/>
<dbReference type="EMBL" id="FMUX01000002">
    <property type="protein sequence ID" value="SCX91290.1"/>
    <property type="molecule type" value="Genomic_DNA"/>
</dbReference>
<dbReference type="InterPro" id="IPR002791">
    <property type="entry name" value="ARMT1-like_metal-bd"/>
</dbReference>
<keyword evidence="3" id="KW-1185">Reference proteome</keyword>
<name>A0A1G5BN19_9BACT</name>
<evidence type="ECO:0000313" key="3">
    <source>
        <dbReference type="Proteomes" id="UP000198870"/>
    </source>
</evidence>
<reference evidence="2 3" key="1">
    <citation type="submission" date="2016-10" db="EMBL/GenBank/DDBJ databases">
        <authorList>
            <person name="de Groot N.N."/>
        </authorList>
    </citation>
    <scope>NUCLEOTIDE SEQUENCE [LARGE SCALE GENOMIC DNA]</scope>
    <source>
        <strain evidence="2 3">AA1</strain>
    </source>
</reference>
<dbReference type="InterPro" id="IPR036075">
    <property type="entry name" value="ARMT-1-like_metal-bd_sf"/>
</dbReference>
<dbReference type="RefSeq" id="WP_092208363.1">
    <property type="nucleotide sequence ID" value="NZ_FMUX01000002.1"/>
</dbReference>